<gene>
    <name evidence="1" type="ORF">CCR94_03230</name>
</gene>
<dbReference type="Proteomes" id="UP000239089">
    <property type="component" value="Unassembled WGS sequence"/>
</dbReference>
<accession>A0A2S6NEG8</accession>
<reference evidence="1 2" key="1">
    <citation type="journal article" date="2018" name="Arch. Microbiol.">
        <title>New insights into the metabolic potential of the phototrophic purple bacterium Rhodopila globiformis DSM 161(T) from its draft genome sequence and evidence for a vanadium-dependent nitrogenase.</title>
        <authorList>
            <person name="Imhoff J.F."/>
            <person name="Rahn T."/>
            <person name="Kunzel S."/>
            <person name="Neulinger S.C."/>
        </authorList>
    </citation>
    <scope>NUCLEOTIDE SEQUENCE [LARGE SCALE GENOMIC DNA]</scope>
    <source>
        <strain evidence="1 2">DSM 16996</strain>
    </source>
</reference>
<dbReference type="AlphaFoldDB" id="A0A2S6NEG8"/>
<dbReference type="EMBL" id="NHSJ01000031">
    <property type="protein sequence ID" value="PPQ33001.1"/>
    <property type="molecule type" value="Genomic_DNA"/>
</dbReference>
<organism evidence="1 2">
    <name type="scientific">Rhodoblastus sphagnicola</name>
    <dbReference type="NCBI Taxonomy" id="333368"/>
    <lineage>
        <taxon>Bacteria</taxon>
        <taxon>Pseudomonadati</taxon>
        <taxon>Pseudomonadota</taxon>
        <taxon>Alphaproteobacteria</taxon>
        <taxon>Hyphomicrobiales</taxon>
        <taxon>Rhodoblastaceae</taxon>
        <taxon>Rhodoblastus</taxon>
    </lineage>
</organism>
<proteinExistence type="predicted"/>
<evidence type="ECO:0000313" key="1">
    <source>
        <dbReference type="EMBL" id="PPQ33001.1"/>
    </source>
</evidence>
<evidence type="ECO:0000313" key="2">
    <source>
        <dbReference type="Proteomes" id="UP000239089"/>
    </source>
</evidence>
<keyword evidence="2" id="KW-1185">Reference proteome</keyword>
<sequence length="72" mass="7767">MIALSFPASLILGGDPKSASLHITEDWALFRLAEPVSDSIEPRPTPDASFLVTESDPRIVMLSPAGHSHTRL</sequence>
<comment type="caution">
    <text evidence="1">The sequence shown here is derived from an EMBL/GenBank/DDBJ whole genome shotgun (WGS) entry which is preliminary data.</text>
</comment>
<protein>
    <submittedName>
        <fullName evidence="1">Uncharacterized protein</fullName>
    </submittedName>
</protein>
<name>A0A2S6NEG8_9HYPH</name>